<geneLocation type="plasmid" evidence="3 4">
    <name>unnamed</name>
</geneLocation>
<organism evidence="3 4">
    <name type="scientific">Paraburkholderia kururiensis</name>
    <dbReference type="NCBI Taxonomy" id="984307"/>
    <lineage>
        <taxon>Bacteria</taxon>
        <taxon>Pseudomonadati</taxon>
        <taxon>Pseudomonadota</taxon>
        <taxon>Betaproteobacteria</taxon>
        <taxon>Burkholderiales</taxon>
        <taxon>Burkholderiaceae</taxon>
        <taxon>Paraburkholderia</taxon>
    </lineage>
</organism>
<dbReference type="Pfam" id="PF05016">
    <property type="entry name" value="ParE_toxin"/>
    <property type="match status" value="1"/>
</dbReference>
<dbReference type="NCBIfam" id="TIGR02385">
    <property type="entry name" value="RelE_StbE"/>
    <property type="match status" value="1"/>
</dbReference>
<dbReference type="Gene3D" id="3.30.2310.20">
    <property type="entry name" value="RelE-like"/>
    <property type="match status" value="1"/>
</dbReference>
<dbReference type="InterPro" id="IPR007712">
    <property type="entry name" value="RelE/ParE_toxin"/>
</dbReference>
<keyword evidence="3" id="KW-0614">Plasmid</keyword>
<proteinExistence type="inferred from homology"/>
<dbReference type="RefSeq" id="WP_114815206.1">
    <property type="nucleotide sequence ID" value="NZ_CP139966.1"/>
</dbReference>
<evidence type="ECO:0000256" key="1">
    <source>
        <dbReference type="ARBA" id="ARBA00006226"/>
    </source>
</evidence>
<dbReference type="Proteomes" id="UP001325479">
    <property type="component" value="Plasmid unnamed"/>
</dbReference>
<dbReference type="EMBL" id="CP139966">
    <property type="protein sequence ID" value="WQD81271.1"/>
    <property type="molecule type" value="Genomic_DNA"/>
</dbReference>
<reference evidence="3 4" key="1">
    <citation type="submission" date="2023-12" db="EMBL/GenBank/DDBJ databases">
        <title>Genome sequencing and assembly of bacterial species from a model synthetic community.</title>
        <authorList>
            <person name="Hogle S.L."/>
        </authorList>
    </citation>
    <scope>NUCLEOTIDE SEQUENCE [LARGE SCALE GENOMIC DNA]</scope>
    <source>
        <strain evidence="3 4">HAMBI 2494</strain>
        <plasmid evidence="3 4">unnamed</plasmid>
    </source>
</reference>
<evidence type="ECO:0000313" key="3">
    <source>
        <dbReference type="EMBL" id="WQD81271.1"/>
    </source>
</evidence>
<keyword evidence="4" id="KW-1185">Reference proteome</keyword>
<comment type="similarity">
    <text evidence="1">Belongs to the RelE toxin family.</text>
</comment>
<evidence type="ECO:0000256" key="2">
    <source>
        <dbReference type="ARBA" id="ARBA00022649"/>
    </source>
</evidence>
<name>A0ABZ0WVL5_9BURK</name>
<evidence type="ECO:0000313" key="4">
    <source>
        <dbReference type="Proteomes" id="UP001325479"/>
    </source>
</evidence>
<dbReference type="InterPro" id="IPR035093">
    <property type="entry name" value="RelE/ParE_toxin_dom_sf"/>
</dbReference>
<sequence>MTVTVEWTPAALLNLADILDRVTEASPQGAATLAAEIQQKASRIASNPNLYRAGRVRGTRECVVTENYLMVYRVIGDAAQILNVLHTRQQWPPSS</sequence>
<protein>
    <submittedName>
        <fullName evidence="3">Type II toxin-antitoxin system RelE/ParE family toxin</fullName>
    </submittedName>
</protein>
<keyword evidence="2" id="KW-1277">Toxin-antitoxin system</keyword>
<gene>
    <name evidence="3" type="ORF">U0042_29810</name>
</gene>
<accession>A0ABZ0WVL5</accession>
<dbReference type="PANTHER" id="PTHR33755">
    <property type="entry name" value="TOXIN PARE1-RELATED"/>
    <property type="match status" value="1"/>
</dbReference>
<dbReference type="InterPro" id="IPR051803">
    <property type="entry name" value="TA_system_RelE-like_toxin"/>
</dbReference>